<sequence>MPQDSERIANFLKDYFADRKQAEPFIPGQTPVPVSGKVVSQLDMQCMIEAVLDGHWTEGRFAKEFEQKLAEFIRVRFCSIVNSGSSANLLALTALTSFRIPEERRLNRGDEVITVAAGFPTTINPIIQNGLVPVFVDVELGTYNASLASIAEAVSRRTKAVFLAHTLGNPLEAQALRTFCDERGLWLVEDNCDALGTKHLGAITGAFGHLSTCSFYPAHHITMGEGGAVLTDDPLLHKIVRSLRDWGRDCSCATGADNVCGKRFTQQHGDLPYGYDHKYVYSELGYNMKVTDMQAALGVAQLERLPAFIRKRRENFSYLHTLFRDLYDAFIFPEWSMHSQPSWFGYPLTIRDTTGFTRGELLKFLESKKIGTRLLFAGNVTNQPYFKNYDFRWRSVGKTEGRHIVLPNTDTVMNNTFWIGVYPGLTLEMLAYVGKSFKEFLASR</sequence>
<dbReference type="Proteomes" id="UP000176422">
    <property type="component" value="Unassembled WGS sequence"/>
</dbReference>
<dbReference type="Pfam" id="PF01041">
    <property type="entry name" value="DegT_DnrJ_EryC1"/>
    <property type="match status" value="1"/>
</dbReference>
<dbReference type="CDD" id="cd00616">
    <property type="entry name" value="AHBA_syn"/>
    <property type="match status" value="1"/>
</dbReference>
<comment type="cofactor">
    <cofactor evidence="1">
        <name>pyridoxal 5'-phosphate</name>
        <dbReference type="ChEBI" id="CHEBI:597326"/>
    </cofactor>
</comment>
<dbReference type="Gene3D" id="3.90.1150.10">
    <property type="entry name" value="Aspartate Aminotransferase, domain 1"/>
    <property type="match status" value="1"/>
</dbReference>
<dbReference type="GO" id="GO:0008483">
    <property type="term" value="F:transaminase activity"/>
    <property type="evidence" value="ECO:0007669"/>
    <property type="project" value="TreeGrafter"/>
</dbReference>
<evidence type="ECO:0000256" key="2">
    <source>
        <dbReference type="ARBA" id="ARBA00022898"/>
    </source>
</evidence>
<dbReference type="InterPro" id="IPR000653">
    <property type="entry name" value="DegT/StrS_aminotransferase"/>
</dbReference>
<dbReference type="STRING" id="1802559.A2372_02800"/>
<name>A0A1F8DXS5_9BACT</name>
<dbReference type="SUPFAM" id="SSF53383">
    <property type="entry name" value="PLP-dependent transferases"/>
    <property type="match status" value="1"/>
</dbReference>
<dbReference type="GO" id="GO:0000271">
    <property type="term" value="P:polysaccharide biosynthetic process"/>
    <property type="evidence" value="ECO:0007669"/>
    <property type="project" value="TreeGrafter"/>
</dbReference>
<dbReference type="GO" id="GO:0030170">
    <property type="term" value="F:pyridoxal phosphate binding"/>
    <property type="evidence" value="ECO:0007669"/>
    <property type="project" value="TreeGrafter"/>
</dbReference>
<proteinExistence type="inferred from homology"/>
<reference evidence="5 6" key="1">
    <citation type="journal article" date="2016" name="Nat. Commun.">
        <title>Thousands of microbial genomes shed light on interconnected biogeochemical processes in an aquifer system.</title>
        <authorList>
            <person name="Anantharaman K."/>
            <person name="Brown C.T."/>
            <person name="Hug L.A."/>
            <person name="Sharon I."/>
            <person name="Castelle C.J."/>
            <person name="Probst A.J."/>
            <person name="Thomas B.C."/>
            <person name="Singh A."/>
            <person name="Wilkins M.J."/>
            <person name="Karaoz U."/>
            <person name="Brodie E.L."/>
            <person name="Williams K.H."/>
            <person name="Hubbard S.S."/>
            <person name="Banfield J.F."/>
        </authorList>
    </citation>
    <scope>NUCLEOTIDE SEQUENCE [LARGE SCALE GENOMIC DNA]</scope>
</reference>
<accession>A0A1F8DXS5</accession>
<evidence type="ECO:0000313" key="6">
    <source>
        <dbReference type="Proteomes" id="UP000176422"/>
    </source>
</evidence>
<evidence type="ECO:0000256" key="3">
    <source>
        <dbReference type="ARBA" id="ARBA00037999"/>
    </source>
</evidence>
<organism evidence="5 6">
    <name type="scientific">Candidatus Wolfebacteria bacterium RIFOXYB1_FULL_54_12</name>
    <dbReference type="NCBI Taxonomy" id="1802559"/>
    <lineage>
        <taxon>Bacteria</taxon>
        <taxon>Candidatus Wolfeibacteriota</taxon>
    </lineage>
</organism>
<evidence type="ECO:0000256" key="4">
    <source>
        <dbReference type="RuleBase" id="RU004508"/>
    </source>
</evidence>
<dbReference type="Gene3D" id="3.40.640.10">
    <property type="entry name" value="Type I PLP-dependent aspartate aminotransferase-like (Major domain)"/>
    <property type="match status" value="1"/>
</dbReference>
<evidence type="ECO:0000256" key="1">
    <source>
        <dbReference type="ARBA" id="ARBA00001933"/>
    </source>
</evidence>
<keyword evidence="2 4" id="KW-0663">Pyridoxal phosphate</keyword>
<dbReference type="InterPro" id="IPR015424">
    <property type="entry name" value="PyrdxlP-dep_Trfase"/>
</dbReference>
<dbReference type="NCBIfam" id="NF011936">
    <property type="entry name" value="PRK15407.1"/>
    <property type="match status" value="1"/>
</dbReference>
<evidence type="ECO:0000313" key="5">
    <source>
        <dbReference type="EMBL" id="OGM93302.1"/>
    </source>
</evidence>
<dbReference type="PIRSF" id="PIRSF000390">
    <property type="entry name" value="PLP_StrS"/>
    <property type="match status" value="1"/>
</dbReference>
<dbReference type="EMBL" id="MGIT01000001">
    <property type="protein sequence ID" value="OGM93302.1"/>
    <property type="molecule type" value="Genomic_DNA"/>
</dbReference>
<dbReference type="PANTHER" id="PTHR30244">
    <property type="entry name" value="TRANSAMINASE"/>
    <property type="match status" value="1"/>
</dbReference>
<comment type="caution">
    <text evidence="5">The sequence shown here is derived from an EMBL/GenBank/DDBJ whole genome shotgun (WGS) entry which is preliminary data.</text>
</comment>
<comment type="similarity">
    <text evidence="3 4">Belongs to the DegT/DnrJ/EryC1 family.</text>
</comment>
<protein>
    <submittedName>
        <fullName evidence="5">Lipopolysaccharide biosynthesis protein RfbH</fullName>
    </submittedName>
</protein>
<dbReference type="InterPro" id="IPR015422">
    <property type="entry name" value="PyrdxlP-dep_Trfase_small"/>
</dbReference>
<dbReference type="InterPro" id="IPR015421">
    <property type="entry name" value="PyrdxlP-dep_Trfase_major"/>
</dbReference>
<dbReference type="PANTHER" id="PTHR30244:SF34">
    <property type="entry name" value="DTDP-4-AMINO-4,6-DIDEOXYGALACTOSE TRANSAMINASE"/>
    <property type="match status" value="1"/>
</dbReference>
<dbReference type="AlphaFoldDB" id="A0A1F8DXS5"/>
<dbReference type="FunFam" id="3.40.640.10:FF:000079">
    <property type="entry name" value="LPS biosynthesis protein"/>
    <property type="match status" value="1"/>
</dbReference>
<gene>
    <name evidence="5" type="ORF">A2372_02800</name>
</gene>